<feature type="chain" id="PRO_5038587123" description="Lipoprotein" evidence="1">
    <location>
        <begin position="21"/>
        <end position="247"/>
    </location>
</feature>
<reference evidence="2 3" key="1">
    <citation type="journal article" date="2015" name="Genome Announc.">
        <title>Expanding the biotechnology potential of lactobacilli through comparative genomics of 213 strains and associated genera.</title>
        <authorList>
            <person name="Sun Z."/>
            <person name="Harris H.M."/>
            <person name="McCann A."/>
            <person name="Guo C."/>
            <person name="Argimon S."/>
            <person name="Zhang W."/>
            <person name="Yang X."/>
            <person name="Jeffery I.B."/>
            <person name="Cooney J.C."/>
            <person name="Kagawa T.F."/>
            <person name="Liu W."/>
            <person name="Song Y."/>
            <person name="Salvetti E."/>
            <person name="Wrobel A."/>
            <person name="Rasinkangas P."/>
            <person name="Parkhill J."/>
            <person name="Rea M.C."/>
            <person name="O'Sullivan O."/>
            <person name="Ritari J."/>
            <person name="Douillard F.P."/>
            <person name="Paul Ross R."/>
            <person name="Yang R."/>
            <person name="Briner A.E."/>
            <person name="Felis G.E."/>
            <person name="de Vos W.M."/>
            <person name="Barrangou R."/>
            <person name="Klaenhammer T.R."/>
            <person name="Caufield P.W."/>
            <person name="Cui Y."/>
            <person name="Zhang H."/>
            <person name="O'Toole P.W."/>
        </authorList>
    </citation>
    <scope>NUCLEOTIDE SEQUENCE [LARGE SCALE GENOMIC DNA]</scope>
    <source>
        <strain evidence="2 3">DSM 19906</strain>
    </source>
</reference>
<evidence type="ECO:0000256" key="1">
    <source>
        <dbReference type="SAM" id="SignalP"/>
    </source>
</evidence>
<dbReference type="EMBL" id="AZEB01000006">
    <property type="protein sequence ID" value="KRL22480.1"/>
    <property type="molecule type" value="Genomic_DNA"/>
</dbReference>
<name>A0A0R1NQ20_9LACO</name>
<dbReference type="AlphaFoldDB" id="A0A0R1NQ20"/>
<feature type="signal peptide" evidence="1">
    <location>
        <begin position="1"/>
        <end position="20"/>
    </location>
</feature>
<accession>A0A0R1NQ20</accession>
<keyword evidence="1" id="KW-0732">Signal</keyword>
<evidence type="ECO:0000313" key="2">
    <source>
        <dbReference type="EMBL" id="KRL22480.1"/>
    </source>
</evidence>
<evidence type="ECO:0008006" key="4">
    <source>
        <dbReference type="Google" id="ProtNLM"/>
    </source>
</evidence>
<keyword evidence="3" id="KW-1185">Reference proteome</keyword>
<protein>
    <recommendedName>
        <fullName evidence="4">Lipoprotein</fullName>
    </recommendedName>
</protein>
<evidence type="ECO:0000313" key="3">
    <source>
        <dbReference type="Proteomes" id="UP000051439"/>
    </source>
</evidence>
<dbReference type="PATRIC" id="fig|1423766.4.peg.2456"/>
<comment type="caution">
    <text evidence="2">The sequence shown here is derived from an EMBL/GenBank/DDBJ whole genome shotgun (WGS) entry which is preliminary data.</text>
</comment>
<sequence length="247" mass="27074">MMKKVRILFCVLTVMTFAMAGCSSKSASTSDKPTISSKTRDKISEYEGTIKSARNLNESGDYKASNKALNGIRVADLSNHGFGSLKTEYFQLQKSNDAFLLKKAKKQNQATGTNTGSGTTDLSTNNSFSSYPKFAGDYEFYNYDPDRLQSDLVIDSDGTVLQENTDGSSFHGVATISGINEGNVLSYDVTTDTNKTKKITANVKVTVTWSNGENETYYGYMSYDGNAVLTDGKSYDGDLVNEVWVKY</sequence>
<gene>
    <name evidence="2" type="ORF">FC98_GL002365</name>
</gene>
<dbReference type="PROSITE" id="PS51257">
    <property type="entry name" value="PROKAR_LIPOPROTEIN"/>
    <property type="match status" value="1"/>
</dbReference>
<proteinExistence type="predicted"/>
<dbReference type="RefSeq" id="WP_082602765.1">
    <property type="nucleotide sequence ID" value="NZ_AZEB01000006.1"/>
</dbReference>
<dbReference type="Proteomes" id="UP000051439">
    <property type="component" value="Unassembled WGS sequence"/>
</dbReference>
<organism evidence="2 3">
    <name type="scientific">Lentilactobacillus kisonensis DSM 19906 = JCM 15041</name>
    <dbReference type="NCBI Taxonomy" id="1423766"/>
    <lineage>
        <taxon>Bacteria</taxon>
        <taxon>Bacillati</taxon>
        <taxon>Bacillota</taxon>
        <taxon>Bacilli</taxon>
        <taxon>Lactobacillales</taxon>
        <taxon>Lactobacillaceae</taxon>
        <taxon>Lentilactobacillus</taxon>
    </lineage>
</organism>